<evidence type="ECO:0000313" key="3">
    <source>
        <dbReference type="Proteomes" id="UP000198337"/>
    </source>
</evidence>
<organism evidence="2 3">
    <name type="scientific">Maribacter sedimenticola</name>
    <dbReference type="NCBI Taxonomy" id="228956"/>
    <lineage>
        <taxon>Bacteria</taxon>
        <taxon>Pseudomonadati</taxon>
        <taxon>Bacteroidota</taxon>
        <taxon>Flavobacteriia</taxon>
        <taxon>Flavobacteriales</taxon>
        <taxon>Flavobacteriaceae</taxon>
        <taxon>Maribacter</taxon>
    </lineage>
</organism>
<keyword evidence="1" id="KW-0175">Coiled coil</keyword>
<keyword evidence="3" id="KW-1185">Reference proteome</keyword>
<feature type="coiled-coil region" evidence="1">
    <location>
        <begin position="100"/>
        <end position="152"/>
    </location>
</feature>
<accession>A0ABY1SGY6</accession>
<evidence type="ECO:0000313" key="2">
    <source>
        <dbReference type="EMBL" id="SNR45515.1"/>
    </source>
</evidence>
<gene>
    <name evidence="2" type="ORF">SAMN04488009_1864</name>
</gene>
<proteinExistence type="predicted"/>
<dbReference type="EMBL" id="FZNV01000002">
    <property type="protein sequence ID" value="SNR45515.1"/>
    <property type="molecule type" value="Genomic_DNA"/>
</dbReference>
<protein>
    <recommendedName>
        <fullName evidence="4">Bacterial surface antigen (D15) domain-containing protein</fullName>
    </recommendedName>
</protein>
<evidence type="ECO:0000256" key="1">
    <source>
        <dbReference type="SAM" id="Coils"/>
    </source>
</evidence>
<comment type="caution">
    <text evidence="2">The sequence shown here is derived from an EMBL/GenBank/DDBJ whole genome shotgun (WGS) entry which is preliminary data.</text>
</comment>
<evidence type="ECO:0008006" key="4">
    <source>
        <dbReference type="Google" id="ProtNLM"/>
    </source>
</evidence>
<name>A0ABY1SGY6_9FLAO</name>
<dbReference type="Proteomes" id="UP000198337">
    <property type="component" value="Unassembled WGS sequence"/>
</dbReference>
<sequence length="624" mass="72174">MELKSENSIFHQNKFYLCLFVLGVLTNFNSFAQELKASFTLDTAKTQVFPFDLDFNLKLVSPKNKPYRAVYLYRLDKNGKVVVDKNTSLKQYRWTTDYRIEDIEKKISIDSAEAENYLKENESLESSWKQQLKQLEIRKKEIESRASNDENAQKELGRLSKQIYTIEYKINKYVKSDSLINYHLLNRQKLIKQFKKKLSIIPLDEVNRIKDTLVVRVEHLKPNKRYLIVAMDYLNKVKVLAKLVEEHDSYGDFGKHYASLIPKNFTSENQWKELSEIISPILLKNRIPKIKTLLKEYNEKPSLSPFPQRISFPGSYPYPTSLIQHHLTNDSLFILPNGSSLDFRELNGILVVSKKYGNDLVTGETRIELNEKNRLNMSFEPKTNLTEQKTNILYHLNLANKAKQSLYLLEQSDSIVSKYENYFDDFIDILEENKICINEKLQKNSKIDDKLKKELLPIGQNFTTLEKTTNSYNFLTRNSRIIKPDFGLLYYRSDEGFQGVAPFAGFHFGIRGRNEDVPFNEIPGWKKYLTFQVGVPFFTGSLIEEGRRKHLVGNSFSLYGGIGVNINHTIRISYGGIFFRGIDSNSSGEGTFKIKTAKAVSISINLKLQSLFEGLYGSIKSLNP</sequence>
<reference evidence="2 3" key="1">
    <citation type="submission" date="2017-06" db="EMBL/GenBank/DDBJ databases">
        <authorList>
            <person name="Varghese N."/>
            <person name="Submissions S."/>
        </authorList>
    </citation>
    <scope>NUCLEOTIDE SEQUENCE [LARGE SCALE GENOMIC DNA]</scope>
    <source>
        <strain evidence="2 3">DSM 19840</strain>
    </source>
</reference>